<evidence type="ECO:0000259" key="6">
    <source>
        <dbReference type="PROSITE" id="PS51387"/>
    </source>
</evidence>
<dbReference type="InterPro" id="IPR036318">
    <property type="entry name" value="FAD-bd_PCMH-like_sf"/>
</dbReference>
<dbReference type="Pfam" id="PF01565">
    <property type="entry name" value="FAD_binding_4"/>
    <property type="match status" value="1"/>
</dbReference>
<keyword evidence="4" id="KW-0274">FAD</keyword>
<dbReference type="Gene3D" id="3.40.462.20">
    <property type="match status" value="1"/>
</dbReference>
<proteinExistence type="inferred from homology"/>
<keyword evidence="8" id="KW-1185">Reference proteome</keyword>
<dbReference type="PANTHER" id="PTHR42973:SF39">
    <property type="entry name" value="FAD-BINDING PCMH-TYPE DOMAIN-CONTAINING PROTEIN"/>
    <property type="match status" value="1"/>
</dbReference>
<protein>
    <submittedName>
        <fullName evidence="7">FAD-binding oxidoreductase</fullName>
    </submittedName>
</protein>
<dbReference type="InterPro" id="IPR016169">
    <property type="entry name" value="FAD-bd_PCMH_sub2"/>
</dbReference>
<dbReference type="PANTHER" id="PTHR42973">
    <property type="entry name" value="BINDING OXIDOREDUCTASE, PUTATIVE (AFU_ORTHOLOGUE AFUA_1G17690)-RELATED"/>
    <property type="match status" value="1"/>
</dbReference>
<dbReference type="InterPro" id="IPR016167">
    <property type="entry name" value="FAD-bd_PCMH_sub1"/>
</dbReference>
<dbReference type="InterPro" id="IPR016166">
    <property type="entry name" value="FAD-bd_PCMH"/>
</dbReference>
<dbReference type="SUPFAM" id="SSF56176">
    <property type="entry name" value="FAD-binding/transporter-associated domain-like"/>
    <property type="match status" value="1"/>
</dbReference>
<dbReference type="PROSITE" id="PS00862">
    <property type="entry name" value="OX2_COVAL_FAD"/>
    <property type="match status" value="1"/>
</dbReference>
<dbReference type="Gene3D" id="3.30.465.10">
    <property type="match status" value="1"/>
</dbReference>
<evidence type="ECO:0000313" key="8">
    <source>
        <dbReference type="Proteomes" id="UP001500571"/>
    </source>
</evidence>
<reference evidence="7 8" key="1">
    <citation type="journal article" date="2019" name="Int. J. Syst. Evol. Microbiol.">
        <title>The Global Catalogue of Microorganisms (GCM) 10K type strain sequencing project: providing services to taxonomists for standard genome sequencing and annotation.</title>
        <authorList>
            <consortium name="The Broad Institute Genomics Platform"/>
            <consortium name="The Broad Institute Genome Sequencing Center for Infectious Disease"/>
            <person name="Wu L."/>
            <person name="Ma J."/>
        </authorList>
    </citation>
    <scope>NUCLEOTIDE SEQUENCE [LARGE SCALE GENOMIC DNA]</scope>
    <source>
        <strain evidence="7 8">JCM 15309</strain>
    </source>
</reference>
<evidence type="ECO:0000313" key="7">
    <source>
        <dbReference type="EMBL" id="GAA1947688.1"/>
    </source>
</evidence>
<organism evidence="7 8">
    <name type="scientific">Nocardioides panacihumi</name>
    <dbReference type="NCBI Taxonomy" id="400774"/>
    <lineage>
        <taxon>Bacteria</taxon>
        <taxon>Bacillati</taxon>
        <taxon>Actinomycetota</taxon>
        <taxon>Actinomycetes</taxon>
        <taxon>Propionibacteriales</taxon>
        <taxon>Nocardioidaceae</taxon>
        <taxon>Nocardioides</taxon>
    </lineage>
</organism>
<dbReference type="InterPro" id="IPR006094">
    <property type="entry name" value="Oxid_FAD_bind_N"/>
</dbReference>
<dbReference type="PROSITE" id="PS51387">
    <property type="entry name" value="FAD_PCMH"/>
    <property type="match status" value="1"/>
</dbReference>
<sequence>MGGVVPLERGAAGFEEARVRRVFNRRLPERQPAAVVRAETEADVVAAVRLARERGWQVAVRSGGHSWAQWSVRDDALVIDLGGLQEISYDETTGIVAASPAVRGGADLAPYLSERGRFFLGGHCPTVGIGGFLLQGGQGWNARGWGWAAEYVVAVDVVTADGELVRADATQNSDLFWAARGAGPGFPGVVTRFHLQTRPLPRHFAHTVQAFGLDDFDEVMTWLHDTHASVADTVEIVALTKTDPLVAPGPILLVTALAMVDDEHEADQALAPFRKNPALDRAIFVIDAEPTTPEAERARQLQDNPEGHRWAVDNAWLSGIAAEVVPAMRRAYTTLPNEKAFTIWFSMAPLRELPDMAFSVQSEIYLAAYVPWEDADDDEHHQAWLAGAMADLEPVTVGQYVGDSDLRRRPHRFLSEEAWERLGRVYADRDPDRLFVGYLT</sequence>
<feature type="domain" description="FAD-binding PCMH-type" evidence="6">
    <location>
        <begin position="28"/>
        <end position="200"/>
    </location>
</feature>
<dbReference type="Gene3D" id="3.30.43.10">
    <property type="entry name" value="Uridine Diphospho-n-acetylenolpyruvylglucosamine Reductase, domain 2"/>
    <property type="match status" value="1"/>
</dbReference>
<name>A0ABN2Q9J1_9ACTN</name>
<dbReference type="EMBL" id="BAAAPB010000001">
    <property type="protein sequence ID" value="GAA1947688.1"/>
    <property type="molecule type" value="Genomic_DNA"/>
</dbReference>
<keyword evidence="5" id="KW-0560">Oxidoreductase</keyword>
<evidence type="ECO:0000256" key="1">
    <source>
        <dbReference type="ARBA" id="ARBA00001974"/>
    </source>
</evidence>
<gene>
    <name evidence="7" type="ORF">GCM10009798_03510</name>
</gene>
<comment type="caution">
    <text evidence="7">The sequence shown here is derived from an EMBL/GenBank/DDBJ whole genome shotgun (WGS) entry which is preliminary data.</text>
</comment>
<comment type="cofactor">
    <cofactor evidence="1">
        <name>FAD</name>
        <dbReference type="ChEBI" id="CHEBI:57692"/>
    </cofactor>
</comment>
<comment type="similarity">
    <text evidence="2">Belongs to the oxygen-dependent FAD-linked oxidoreductase family.</text>
</comment>
<keyword evidence="3" id="KW-0285">Flavoprotein</keyword>
<evidence type="ECO:0000256" key="5">
    <source>
        <dbReference type="ARBA" id="ARBA00023002"/>
    </source>
</evidence>
<evidence type="ECO:0000256" key="4">
    <source>
        <dbReference type="ARBA" id="ARBA00022827"/>
    </source>
</evidence>
<dbReference type="Proteomes" id="UP001500571">
    <property type="component" value="Unassembled WGS sequence"/>
</dbReference>
<evidence type="ECO:0000256" key="2">
    <source>
        <dbReference type="ARBA" id="ARBA00005466"/>
    </source>
</evidence>
<dbReference type="InterPro" id="IPR050416">
    <property type="entry name" value="FAD-linked_Oxidoreductase"/>
</dbReference>
<dbReference type="InterPro" id="IPR006093">
    <property type="entry name" value="Oxy_OxRdtase_FAD_BS"/>
</dbReference>
<accession>A0ABN2Q9J1</accession>
<evidence type="ECO:0000256" key="3">
    <source>
        <dbReference type="ARBA" id="ARBA00022630"/>
    </source>
</evidence>
<dbReference type="RefSeq" id="WP_344041787.1">
    <property type="nucleotide sequence ID" value="NZ_BAAAPB010000001.1"/>
</dbReference>